<sequence>MDGKQYSQHDRTTHRESKFAPSHGEASKPFDNVCNALALLSQDHVFLETNLSLEGRLLSIYRSSVDRSGALEEDFARRPLDDSPTTMIMTMTETRKCASICRPSAGPLWLAPGFPSVFLDRTDQDLVLEHQRDGDEDEVEEEHGEPESFVHPPLETGDAKDHERQHAEEDRYAAHHAHRVHLHGFSVDQAVQQPRYRKPGGRNTTENPAEFHCLFYSISVDSIALG</sequence>
<evidence type="ECO:0000313" key="2">
    <source>
        <dbReference type="EMBL" id="KAK1136288.1"/>
    </source>
</evidence>
<feature type="compositionally biased region" description="Basic and acidic residues" evidence="1">
    <location>
        <begin position="1"/>
        <end position="18"/>
    </location>
</feature>
<reference evidence="2" key="1">
    <citation type="submission" date="2021-10" db="EMBL/GenBank/DDBJ databases">
        <title>Melipona bicolor Genome sequencing and assembly.</title>
        <authorList>
            <person name="Araujo N.S."/>
            <person name="Arias M.C."/>
        </authorList>
    </citation>
    <scope>NUCLEOTIDE SEQUENCE</scope>
    <source>
        <strain evidence="2">USP_2M_L1-L4_2017</strain>
        <tissue evidence="2">Whole body</tissue>
    </source>
</reference>
<evidence type="ECO:0000313" key="3">
    <source>
        <dbReference type="Proteomes" id="UP001177670"/>
    </source>
</evidence>
<gene>
    <name evidence="2" type="ORF">K0M31_000852</name>
</gene>
<feature type="region of interest" description="Disordered" evidence="1">
    <location>
        <begin position="1"/>
        <end position="24"/>
    </location>
</feature>
<proteinExistence type="predicted"/>
<protein>
    <submittedName>
        <fullName evidence="2">Uncharacterized protein</fullName>
    </submittedName>
</protein>
<name>A0AA40GEC0_9HYME</name>
<feature type="region of interest" description="Disordered" evidence="1">
    <location>
        <begin position="132"/>
        <end position="167"/>
    </location>
</feature>
<feature type="compositionally biased region" description="Acidic residues" evidence="1">
    <location>
        <begin position="134"/>
        <end position="144"/>
    </location>
</feature>
<dbReference type="AlphaFoldDB" id="A0AA40GEC0"/>
<dbReference type="Proteomes" id="UP001177670">
    <property type="component" value="Unassembled WGS sequence"/>
</dbReference>
<feature type="compositionally biased region" description="Basic and acidic residues" evidence="1">
    <location>
        <begin position="157"/>
        <end position="167"/>
    </location>
</feature>
<organism evidence="2 3">
    <name type="scientific">Melipona bicolor</name>
    <dbReference type="NCBI Taxonomy" id="60889"/>
    <lineage>
        <taxon>Eukaryota</taxon>
        <taxon>Metazoa</taxon>
        <taxon>Ecdysozoa</taxon>
        <taxon>Arthropoda</taxon>
        <taxon>Hexapoda</taxon>
        <taxon>Insecta</taxon>
        <taxon>Pterygota</taxon>
        <taxon>Neoptera</taxon>
        <taxon>Endopterygota</taxon>
        <taxon>Hymenoptera</taxon>
        <taxon>Apocrita</taxon>
        <taxon>Aculeata</taxon>
        <taxon>Apoidea</taxon>
        <taxon>Anthophila</taxon>
        <taxon>Apidae</taxon>
        <taxon>Melipona</taxon>
    </lineage>
</organism>
<comment type="caution">
    <text evidence="2">The sequence shown here is derived from an EMBL/GenBank/DDBJ whole genome shotgun (WGS) entry which is preliminary data.</text>
</comment>
<dbReference type="EMBL" id="JAHYIQ010000001">
    <property type="protein sequence ID" value="KAK1136288.1"/>
    <property type="molecule type" value="Genomic_DNA"/>
</dbReference>
<evidence type="ECO:0000256" key="1">
    <source>
        <dbReference type="SAM" id="MobiDB-lite"/>
    </source>
</evidence>
<accession>A0AA40GEC0</accession>
<keyword evidence="3" id="KW-1185">Reference proteome</keyword>